<evidence type="ECO:0000256" key="1">
    <source>
        <dbReference type="SAM" id="MobiDB-lite"/>
    </source>
</evidence>
<dbReference type="Proteomes" id="UP001222325">
    <property type="component" value="Unassembled WGS sequence"/>
</dbReference>
<dbReference type="EMBL" id="JARJCN010000053">
    <property type="protein sequence ID" value="KAJ7080771.1"/>
    <property type="molecule type" value="Genomic_DNA"/>
</dbReference>
<proteinExistence type="predicted"/>
<accession>A0AAD6XIA0</accession>
<gene>
    <name evidence="2" type="ORF">B0H15DRAFT_855887</name>
</gene>
<feature type="compositionally biased region" description="Acidic residues" evidence="1">
    <location>
        <begin position="121"/>
        <end position="130"/>
    </location>
</feature>
<sequence length="130" mass="14085">MLELYSASGAAGDGPWFFVCPYERFRSLSGFLRRVVQEGDAAQSGREGELLRFMNEIAKGMDSEYLHGDLKVCIVLLFLQAVRQGGPPAAPAQMQRNPSGGGRWQGAAPLSPLSRPVVTGADDDLFPLDE</sequence>
<evidence type="ECO:0000313" key="3">
    <source>
        <dbReference type="Proteomes" id="UP001222325"/>
    </source>
</evidence>
<protein>
    <submittedName>
        <fullName evidence="2">Uncharacterized protein</fullName>
    </submittedName>
</protein>
<comment type="caution">
    <text evidence="2">The sequence shown here is derived from an EMBL/GenBank/DDBJ whole genome shotgun (WGS) entry which is preliminary data.</text>
</comment>
<keyword evidence="3" id="KW-1185">Reference proteome</keyword>
<feature type="region of interest" description="Disordered" evidence="1">
    <location>
        <begin position="86"/>
        <end position="130"/>
    </location>
</feature>
<reference evidence="2" key="1">
    <citation type="submission" date="2023-03" db="EMBL/GenBank/DDBJ databases">
        <title>Massive genome expansion in bonnet fungi (Mycena s.s.) driven by repeated elements and novel gene families across ecological guilds.</title>
        <authorList>
            <consortium name="Lawrence Berkeley National Laboratory"/>
            <person name="Harder C.B."/>
            <person name="Miyauchi S."/>
            <person name="Viragh M."/>
            <person name="Kuo A."/>
            <person name="Thoen E."/>
            <person name="Andreopoulos B."/>
            <person name="Lu D."/>
            <person name="Skrede I."/>
            <person name="Drula E."/>
            <person name="Henrissat B."/>
            <person name="Morin E."/>
            <person name="Kohler A."/>
            <person name="Barry K."/>
            <person name="LaButti K."/>
            <person name="Morin E."/>
            <person name="Salamov A."/>
            <person name="Lipzen A."/>
            <person name="Mereny Z."/>
            <person name="Hegedus B."/>
            <person name="Baldrian P."/>
            <person name="Stursova M."/>
            <person name="Weitz H."/>
            <person name="Taylor A."/>
            <person name="Grigoriev I.V."/>
            <person name="Nagy L.G."/>
            <person name="Martin F."/>
            <person name="Kauserud H."/>
        </authorList>
    </citation>
    <scope>NUCLEOTIDE SEQUENCE</scope>
    <source>
        <strain evidence="2">CBHHK173m</strain>
    </source>
</reference>
<organism evidence="2 3">
    <name type="scientific">Mycena belliarum</name>
    <dbReference type="NCBI Taxonomy" id="1033014"/>
    <lineage>
        <taxon>Eukaryota</taxon>
        <taxon>Fungi</taxon>
        <taxon>Dikarya</taxon>
        <taxon>Basidiomycota</taxon>
        <taxon>Agaricomycotina</taxon>
        <taxon>Agaricomycetes</taxon>
        <taxon>Agaricomycetidae</taxon>
        <taxon>Agaricales</taxon>
        <taxon>Marasmiineae</taxon>
        <taxon>Mycenaceae</taxon>
        <taxon>Mycena</taxon>
    </lineage>
</organism>
<dbReference type="AlphaFoldDB" id="A0AAD6XIA0"/>
<evidence type="ECO:0000313" key="2">
    <source>
        <dbReference type="EMBL" id="KAJ7080771.1"/>
    </source>
</evidence>
<name>A0AAD6XIA0_9AGAR</name>